<keyword evidence="3" id="KW-1185">Reference proteome</keyword>
<dbReference type="Proteomes" id="UP000639643">
    <property type="component" value="Unassembled WGS sequence"/>
</dbReference>
<name>A0A8H6MHT0_9PEZI</name>
<organism evidence="2 3">
    <name type="scientific">Colletotrichum musicola</name>
    <dbReference type="NCBI Taxonomy" id="2175873"/>
    <lineage>
        <taxon>Eukaryota</taxon>
        <taxon>Fungi</taxon>
        <taxon>Dikarya</taxon>
        <taxon>Ascomycota</taxon>
        <taxon>Pezizomycotina</taxon>
        <taxon>Sordariomycetes</taxon>
        <taxon>Hypocreomycetidae</taxon>
        <taxon>Glomerellales</taxon>
        <taxon>Glomerellaceae</taxon>
        <taxon>Colletotrichum</taxon>
        <taxon>Colletotrichum orchidearum species complex</taxon>
    </lineage>
</organism>
<proteinExistence type="predicted"/>
<accession>A0A8H6MHT0</accession>
<evidence type="ECO:0000256" key="1">
    <source>
        <dbReference type="SAM" id="MobiDB-lite"/>
    </source>
</evidence>
<reference evidence="2" key="1">
    <citation type="journal article" date="2020" name="Phytopathology">
        <title>Genome Sequence Resources of Colletotrichum truncatum, C. plurivorum, C. musicola, and C. sojae: Four Species Pathogenic to Soybean (Glycine max).</title>
        <authorList>
            <person name="Rogerio F."/>
            <person name="Boufleur T.R."/>
            <person name="Ciampi-Guillardi M."/>
            <person name="Sukno S.A."/>
            <person name="Thon M.R."/>
            <person name="Massola Junior N.S."/>
            <person name="Baroncelli R."/>
        </authorList>
    </citation>
    <scope>NUCLEOTIDE SEQUENCE</scope>
    <source>
        <strain evidence="2">LFN0074</strain>
    </source>
</reference>
<gene>
    <name evidence="2" type="ORF">CMUS01_16519</name>
</gene>
<comment type="caution">
    <text evidence="2">The sequence shown here is derived from an EMBL/GenBank/DDBJ whole genome shotgun (WGS) entry which is preliminary data.</text>
</comment>
<protein>
    <submittedName>
        <fullName evidence="2">Uncharacterized protein</fullName>
    </submittedName>
</protein>
<dbReference type="EMBL" id="WIGM01001943">
    <property type="protein sequence ID" value="KAF6786186.1"/>
    <property type="molecule type" value="Genomic_DNA"/>
</dbReference>
<feature type="region of interest" description="Disordered" evidence="1">
    <location>
        <begin position="164"/>
        <end position="193"/>
    </location>
</feature>
<feature type="compositionally biased region" description="Basic and acidic residues" evidence="1">
    <location>
        <begin position="9"/>
        <end position="28"/>
    </location>
</feature>
<evidence type="ECO:0000313" key="2">
    <source>
        <dbReference type="EMBL" id="KAF6786186.1"/>
    </source>
</evidence>
<sequence length="193" mass="20541">MAGQLKNSKGGDELKSPRHPSSRSEPKMSSRKRGKYNWAEPLTAQQDETSTSGEVDELSLTDVAEPSAAQNDLGTAAPPFDPFYGSFATKDDLDNAPPLESGYEYPINFANSAIPYTKTSKFSSGNVDYVVAGTVNDVPTSVTPDNGSDTCILSSSFAAKLGVEPIPGTEKDSPSTDLDVLPAHEAPRRRGKN</sequence>
<feature type="compositionally biased region" description="Polar residues" evidence="1">
    <location>
        <begin position="43"/>
        <end position="53"/>
    </location>
</feature>
<feature type="region of interest" description="Disordered" evidence="1">
    <location>
        <begin position="1"/>
        <end position="101"/>
    </location>
</feature>
<dbReference type="AlphaFoldDB" id="A0A8H6MHT0"/>
<evidence type="ECO:0000313" key="3">
    <source>
        <dbReference type="Proteomes" id="UP000639643"/>
    </source>
</evidence>